<dbReference type="GO" id="GO:0006629">
    <property type="term" value="P:lipid metabolic process"/>
    <property type="evidence" value="ECO:0007669"/>
    <property type="project" value="InterPro"/>
</dbReference>
<name>A0A347WKY0_9LACT</name>
<evidence type="ECO:0000313" key="3">
    <source>
        <dbReference type="Proteomes" id="UP000263232"/>
    </source>
</evidence>
<dbReference type="SUPFAM" id="SSF51695">
    <property type="entry name" value="PLC-like phosphodiesterases"/>
    <property type="match status" value="1"/>
</dbReference>
<dbReference type="InterPro" id="IPR017946">
    <property type="entry name" value="PLC-like_Pdiesterase_TIM-brl"/>
</dbReference>
<dbReference type="GO" id="GO:0008081">
    <property type="term" value="F:phosphoric diester hydrolase activity"/>
    <property type="evidence" value="ECO:0007669"/>
    <property type="project" value="InterPro"/>
</dbReference>
<evidence type="ECO:0000313" key="2">
    <source>
        <dbReference type="EMBL" id="AXY25737.1"/>
    </source>
</evidence>
<protein>
    <recommendedName>
        <fullName evidence="1">GP-PDE domain-containing protein</fullName>
    </recommendedName>
</protein>
<dbReference type="Gene3D" id="3.20.20.190">
    <property type="entry name" value="Phosphatidylinositol (PI) phosphodiesterase"/>
    <property type="match status" value="1"/>
</dbReference>
<dbReference type="RefSeq" id="WP_118990637.1">
    <property type="nucleotide sequence ID" value="NZ_CP023434.1"/>
</dbReference>
<dbReference type="PANTHER" id="PTHR46211">
    <property type="entry name" value="GLYCEROPHOSPHORYL DIESTER PHOSPHODIESTERASE"/>
    <property type="match status" value="1"/>
</dbReference>
<feature type="domain" description="GP-PDE" evidence="1">
    <location>
        <begin position="6"/>
        <end position="262"/>
    </location>
</feature>
<dbReference type="Proteomes" id="UP000263232">
    <property type="component" value="Chromosome"/>
</dbReference>
<dbReference type="KEGG" id="abae:CL176_06840"/>
<dbReference type="EMBL" id="CP023434">
    <property type="protein sequence ID" value="AXY25737.1"/>
    <property type="molecule type" value="Genomic_DNA"/>
</dbReference>
<organism evidence="2 3">
    <name type="scientific">Suicoccus acidiformans</name>
    <dbReference type="NCBI Taxonomy" id="2036206"/>
    <lineage>
        <taxon>Bacteria</taxon>
        <taxon>Bacillati</taxon>
        <taxon>Bacillota</taxon>
        <taxon>Bacilli</taxon>
        <taxon>Lactobacillales</taxon>
        <taxon>Aerococcaceae</taxon>
        <taxon>Suicoccus</taxon>
    </lineage>
</organism>
<keyword evidence="3" id="KW-1185">Reference proteome</keyword>
<dbReference type="InterPro" id="IPR030395">
    <property type="entry name" value="GP_PDE_dom"/>
</dbReference>
<evidence type="ECO:0000259" key="1">
    <source>
        <dbReference type="PROSITE" id="PS51704"/>
    </source>
</evidence>
<dbReference type="PANTHER" id="PTHR46211:SF14">
    <property type="entry name" value="GLYCEROPHOSPHODIESTER PHOSPHODIESTERASE"/>
    <property type="match status" value="1"/>
</dbReference>
<gene>
    <name evidence="2" type="ORF">CL176_06840</name>
</gene>
<proteinExistence type="predicted"/>
<accession>A0A347WKY0</accession>
<reference evidence="2 3" key="1">
    <citation type="submission" date="2017-09" db="EMBL/GenBank/DDBJ databases">
        <title>Complete genome sequence of Oxytococcus suis strain ZY16052.</title>
        <authorList>
            <person name="Li F."/>
        </authorList>
    </citation>
    <scope>NUCLEOTIDE SEQUENCE [LARGE SCALE GENOMIC DNA]</scope>
    <source>
        <strain evidence="2 3">ZY16052</strain>
    </source>
</reference>
<dbReference type="OrthoDB" id="1854250at2"/>
<dbReference type="Pfam" id="PF03009">
    <property type="entry name" value="GDPD"/>
    <property type="match status" value="1"/>
</dbReference>
<dbReference type="PROSITE" id="PS51704">
    <property type="entry name" value="GP_PDE"/>
    <property type="match status" value="1"/>
</dbReference>
<dbReference type="AlphaFoldDB" id="A0A347WKY0"/>
<dbReference type="CDD" id="cd08566">
    <property type="entry name" value="GDPD_AtGDE_like"/>
    <property type="match status" value="1"/>
</dbReference>
<sequence>MSDVNFYIVAHRGVWAGNIVQNTKEAAQLAQQAGADIVEIDVCRSKDGEYYLFHDGAEMDLLGVATPFDQLTSAEIDALELLNATRQPSGYRVNRLVDFLAWLPATYRVNLDRTWPYWQDHTFWQILNNSGKNGQLLLKAPAEYRLPDTEVAYFPIIKSQADFQKVLNVPPIKLVGAEFVIADWQATDLLEPAFLQQMHQIYPLRLVNAENLGPTKPLFGSYHDDGALMNAGKDWQVMLDYGFNAIQTDWTRALWEFRQKGH</sequence>